<protein>
    <submittedName>
        <fullName evidence="4">Pyrimidine-specific ribonucleoside hydrolase RihB-like protein</fullName>
    </submittedName>
</protein>
<keyword evidence="4" id="KW-0378">Hydrolase</keyword>
<proteinExistence type="inferred from homology"/>
<dbReference type="InterPro" id="IPR036452">
    <property type="entry name" value="Ribo_hydro-like"/>
</dbReference>
<dbReference type="PANTHER" id="PTHR46190:SF1">
    <property type="entry name" value="SI:CH211-201H21.5"/>
    <property type="match status" value="1"/>
</dbReference>
<dbReference type="Pfam" id="PF01156">
    <property type="entry name" value="IU_nuc_hydro"/>
    <property type="match status" value="1"/>
</dbReference>
<sequence length="132" mass="15116">EKQNAVQTLNDLVRMYPKRITILCLAPLTNLAVAHLIDKQFFEFVKELYILGGNIDALGNVTPAAEFNFCFDPEAAHITLKNSQCPVTIIPWEICFYQSLPWDRYEAMISLKGDKASFFKRITQQLLEILGY</sequence>
<dbReference type="OrthoDB" id="432381at2759"/>
<dbReference type="STRING" id="299467.A0A443RSG0"/>
<reference evidence="4 5" key="1">
    <citation type="journal article" date="2018" name="Gigascience">
        <title>Genomes of trombidid mites reveal novel predicted allergens and laterally-transferred genes associated with secondary metabolism.</title>
        <authorList>
            <person name="Dong X."/>
            <person name="Chaisiri K."/>
            <person name="Xia D."/>
            <person name="Armstrong S.D."/>
            <person name="Fang Y."/>
            <person name="Donnelly M.J."/>
            <person name="Kadowaki T."/>
            <person name="McGarry J.W."/>
            <person name="Darby A.C."/>
            <person name="Makepeace B.L."/>
        </authorList>
    </citation>
    <scope>NUCLEOTIDE SEQUENCE [LARGE SCALE GENOMIC DNA]</scope>
    <source>
        <strain evidence="4">UoL-UT</strain>
    </source>
</reference>
<evidence type="ECO:0000256" key="2">
    <source>
        <dbReference type="SAM" id="Phobius"/>
    </source>
</evidence>
<organism evidence="4 5">
    <name type="scientific">Leptotrombidium deliense</name>
    <dbReference type="NCBI Taxonomy" id="299467"/>
    <lineage>
        <taxon>Eukaryota</taxon>
        <taxon>Metazoa</taxon>
        <taxon>Ecdysozoa</taxon>
        <taxon>Arthropoda</taxon>
        <taxon>Chelicerata</taxon>
        <taxon>Arachnida</taxon>
        <taxon>Acari</taxon>
        <taxon>Acariformes</taxon>
        <taxon>Trombidiformes</taxon>
        <taxon>Prostigmata</taxon>
        <taxon>Anystina</taxon>
        <taxon>Parasitengona</taxon>
        <taxon>Trombiculoidea</taxon>
        <taxon>Trombiculidae</taxon>
        <taxon>Leptotrombidium</taxon>
    </lineage>
</organism>
<dbReference type="EMBL" id="NCKV01043567">
    <property type="protein sequence ID" value="RWS18217.1"/>
    <property type="molecule type" value="Genomic_DNA"/>
</dbReference>
<dbReference type="InterPro" id="IPR052775">
    <property type="entry name" value="IUN_hydrolase"/>
</dbReference>
<dbReference type="GO" id="GO:0016799">
    <property type="term" value="F:hydrolase activity, hydrolyzing N-glycosyl compounds"/>
    <property type="evidence" value="ECO:0007669"/>
    <property type="project" value="InterPro"/>
</dbReference>
<evidence type="ECO:0000256" key="1">
    <source>
        <dbReference type="ARBA" id="ARBA00009176"/>
    </source>
</evidence>
<feature type="domain" description="Inosine/uridine-preferring nucleoside hydrolase" evidence="3">
    <location>
        <begin position="2"/>
        <end position="126"/>
    </location>
</feature>
<keyword evidence="2" id="KW-0812">Transmembrane</keyword>
<dbReference type="PANTHER" id="PTHR46190">
    <property type="entry name" value="SI:CH211-201H21.5-RELATED"/>
    <property type="match status" value="1"/>
</dbReference>
<comment type="similarity">
    <text evidence="1">Belongs to the IUNH family.</text>
</comment>
<evidence type="ECO:0000313" key="4">
    <source>
        <dbReference type="EMBL" id="RWS18217.1"/>
    </source>
</evidence>
<comment type="caution">
    <text evidence="4">The sequence shown here is derived from an EMBL/GenBank/DDBJ whole genome shotgun (WGS) entry which is preliminary data.</text>
</comment>
<dbReference type="Proteomes" id="UP000288716">
    <property type="component" value="Unassembled WGS sequence"/>
</dbReference>
<gene>
    <name evidence="4" type="ORF">B4U80_02980</name>
</gene>
<dbReference type="VEuPathDB" id="VectorBase:LDEU013823"/>
<evidence type="ECO:0000259" key="3">
    <source>
        <dbReference type="Pfam" id="PF01156"/>
    </source>
</evidence>
<keyword evidence="2" id="KW-0472">Membrane</keyword>
<dbReference type="Gene3D" id="3.90.245.10">
    <property type="entry name" value="Ribonucleoside hydrolase-like"/>
    <property type="match status" value="1"/>
</dbReference>
<dbReference type="SUPFAM" id="SSF53590">
    <property type="entry name" value="Nucleoside hydrolase"/>
    <property type="match status" value="1"/>
</dbReference>
<keyword evidence="2" id="KW-1133">Transmembrane helix</keyword>
<name>A0A443RSG0_9ACAR</name>
<accession>A0A443RSG0</accession>
<keyword evidence="5" id="KW-1185">Reference proteome</keyword>
<dbReference type="AlphaFoldDB" id="A0A443RSG0"/>
<dbReference type="InterPro" id="IPR001910">
    <property type="entry name" value="Inosine/uridine_hydrolase_dom"/>
</dbReference>
<evidence type="ECO:0000313" key="5">
    <source>
        <dbReference type="Proteomes" id="UP000288716"/>
    </source>
</evidence>
<feature type="non-terminal residue" evidence="4">
    <location>
        <position position="1"/>
    </location>
</feature>
<feature type="transmembrane region" description="Helical" evidence="2">
    <location>
        <begin position="20"/>
        <end position="37"/>
    </location>
</feature>